<gene>
    <name evidence="1" type="ORF">TrVE_jg4058</name>
</gene>
<evidence type="ECO:0000313" key="1">
    <source>
        <dbReference type="EMBL" id="GMH88824.1"/>
    </source>
</evidence>
<dbReference type="EMBL" id="BRXX01000087">
    <property type="protein sequence ID" value="GMH88824.1"/>
    <property type="molecule type" value="Genomic_DNA"/>
</dbReference>
<organism evidence="1 2">
    <name type="scientific">Triparma verrucosa</name>
    <dbReference type="NCBI Taxonomy" id="1606542"/>
    <lineage>
        <taxon>Eukaryota</taxon>
        <taxon>Sar</taxon>
        <taxon>Stramenopiles</taxon>
        <taxon>Ochrophyta</taxon>
        <taxon>Bolidophyceae</taxon>
        <taxon>Parmales</taxon>
        <taxon>Triparmaceae</taxon>
        <taxon>Triparma</taxon>
    </lineage>
</organism>
<keyword evidence="2" id="KW-1185">Reference proteome</keyword>
<name>A0A9W7BKQ6_9STRA</name>
<comment type="caution">
    <text evidence="1">The sequence shown here is derived from an EMBL/GenBank/DDBJ whole genome shotgun (WGS) entry which is preliminary data.</text>
</comment>
<evidence type="ECO:0008006" key="3">
    <source>
        <dbReference type="Google" id="ProtNLM"/>
    </source>
</evidence>
<proteinExistence type="predicted"/>
<dbReference type="AlphaFoldDB" id="A0A9W7BKQ6"/>
<dbReference type="Proteomes" id="UP001165160">
    <property type="component" value="Unassembled WGS sequence"/>
</dbReference>
<reference evidence="2" key="1">
    <citation type="journal article" date="2023" name="Commun. Biol.">
        <title>Genome analysis of Parmales, the sister group of diatoms, reveals the evolutionary specialization of diatoms from phago-mixotrophs to photoautotrophs.</title>
        <authorList>
            <person name="Ban H."/>
            <person name="Sato S."/>
            <person name="Yoshikawa S."/>
            <person name="Yamada K."/>
            <person name="Nakamura Y."/>
            <person name="Ichinomiya M."/>
            <person name="Sato N."/>
            <person name="Blanc-Mathieu R."/>
            <person name="Endo H."/>
            <person name="Kuwata A."/>
            <person name="Ogata H."/>
        </authorList>
    </citation>
    <scope>NUCLEOTIDE SEQUENCE [LARGE SCALE GENOMIC DNA]</scope>
    <source>
        <strain evidence="2">NIES 3699</strain>
    </source>
</reference>
<protein>
    <recommendedName>
        <fullName evidence="3">Sulfotransferase</fullName>
    </recommendedName>
</protein>
<accession>A0A9W7BKQ6</accession>
<dbReference type="InterPro" id="IPR027417">
    <property type="entry name" value="P-loop_NTPase"/>
</dbReference>
<dbReference type="Gene3D" id="3.40.50.300">
    <property type="entry name" value="P-loop containing nucleotide triphosphate hydrolases"/>
    <property type="match status" value="1"/>
</dbReference>
<evidence type="ECO:0000313" key="2">
    <source>
        <dbReference type="Proteomes" id="UP001165160"/>
    </source>
</evidence>
<sequence>MIRWSRTNNQCQEDWAEGEECREEVCVSANCDRETWKSDFDAKLEKVCSSADNLAVCGFKLMYNQVGPMPWKSGVFVGPPEDGSLDPELLEYFWERDIRVVHLVREASVLRIASKKDVVNRVKGGLTAWEAHHQKESNTTNLDLPKAVITPEQEKSIIKIEAVNEFWRSALMFGNIRYHYISYEHLLSPSLRSPYMREVLFFLGAQSSIDDVDPFAHEDDALKKFGSSSCHERVEDYEEISKRIQGTRTARACKFTNGF</sequence>